<evidence type="ECO:0000313" key="1">
    <source>
        <dbReference type="EMBL" id="KAK3952422.1"/>
    </source>
</evidence>
<keyword evidence="2" id="KW-1185">Reference proteome</keyword>
<reference evidence="1" key="1">
    <citation type="journal article" date="2023" name="Mol. Phylogenet. Evol.">
        <title>Genome-scale phylogeny and comparative genomics of the fungal order Sordariales.</title>
        <authorList>
            <person name="Hensen N."/>
            <person name="Bonometti L."/>
            <person name="Westerberg I."/>
            <person name="Brannstrom I.O."/>
            <person name="Guillou S."/>
            <person name="Cros-Aarteil S."/>
            <person name="Calhoun S."/>
            <person name="Haridas S."/>
            <person name="Kuo A."/>
            <person name="Mondo S."/>
            <person name="Pangilinan J."/>
            <person name="Riley R."/>
            <person name="LaButti K."/>
            <person name="Andreopoulos B."/>
            <person name="Lipzen A."/>
            <person name="Chen C."/>
            <person name="Yan M."/>
            <person name="Daum C."/>
            <person name="Ng V."/>
            <person name="Clum A."/>
            <person name="Steindorff A."/>
            <person name="Ohm R.A."/>
            <person name="Martin F."/>
            <person name="Silar P."/>
            <person name="Natvig D.O."/>
            <person name="Lalanne C."/>
            <person name="Gautier V."/>
            <person name="Ament-Velasquez S.L."/>
            <person name="Kruys A."/>
            <person name="Hutchinson M.I."/>
            <person name="Powell A.J."/>
            <person name="Barry K."/>
            <person name="Miller A.N."/>
            <person name="Grigoriev I.V."/>
            <person name="Debuchy R."/>
            <person name="Gladieux P."/>
            <person name="Hiltunen Thoren M."/>
            <person name="Johannesson H."/>
        </authorList>
    </citation>
    <scope>NUCLEOTIDE SEQUENCE</scope>
    <source>
        <strain evidence="1">CBS 626.80</strain>
    </source>
</reference>
<feature type="non-terminal residue" evidence="1">
    <location>
        <position position="1"/>
    </location>
</feature>
<reference evidence="1" key="2">
    <citation type="submission" date="2023-06" db="EMBL/GenBank/DDBJ databases">
        <authorList>
            <consortium name="Lawrence Berkeley National Laboratory"/>
            <person name="Mondo S.J."/>
            <person name="Hensen N."/>
            <person name="Bonometti L."/>
            <person name="Westerberg I."/>
            <person name="Brannstrom I.O."/>
            <person name="Guillou S."/>
            <person name="Cros-Aarteil S."/>
            <person name="Calhoun S."/>
            <person name="Haridas S."/>
            <person name="Kuo A."/>
            <person name="Pangilinan J."/>
            <person name="Riley R."/>
            <person name="Labutti K."/>
            <person name="Andreopoulos B."/>
            <person name="Lipzen A."/>
            <person name="Chen C."/>
            <person name="Yanf M."/>
            <person name="Daum C."/>
            <person name="Ng V."/>
            <person name="Clum A."/>
            <person name="Steindorff A."/>
            <person name="Ohm R."/>
            <person name="Martin F."/>
            <person name="Silar P."/>
            <person name="Natvig D."/>
            <person name="Lalanne C."/>
            <person name="Gautier V."/>
            <person name="Ament-Velasquez S.L."/>
            <person name="Kruys A."/>
            <person name="Hutchinson M.I."/>
            <person name="Powell A.J."/>
            <person name="Barry K."/>
            <person name="Miller A.N."/>
            <person name="Grigoriev I.V."/>
            <person name="Debuchy R."/>
            <person name="Gladieux P."/>
            <person name="Thoren M.H."/>
            <person name="Johannesson H."/>
        </authorList>
    </citation>
    <scope>NUCLEOTIDE SEQUENCE</scope>
    <source>
        <strain evidence="1">CBS 626.80</strain>
    </source>
</reference>
<feature type="non-terminal residue" evidence="1">
    <location>
        <position position="56"/>
    </location>
</feature>
<organism evidence="1 2">
    <name type="scientific">Pseudoneurospora amorphoporcata</name>
    <dbReference type="NCBI Taxonomy" id="241081"/>
    <lineage>
        <taxon>Eukaryota</taxon>
        <taxon>Fungi</taxon>
        <taxon>Dikarya</taxon>
        <taxon>Ascomycota</taxon>
        <taxon>Pezizomycotina</taxon>
        <taxon>Sordariomycetes</taxon>
        <taxon>Sordariomycetidae</taxon>
        <taxon>Sordariales</taxon>
        <taxon>Sordariaceae</taxon>
        <taxon>Pseudoneurospora</taxon>
    </lineage>
</organism>
<gene>
    <name evidence="1" type="ORF">QBC32DRAFT_177232</name>
</gene>
<dbReference type="EMBL" id="MU859123">
    <property type="protein sequence ID" value="KAK3952422.1"/>
    <property type="molecule type" value="Genomic_DNA"/>
</dbReference>
<name>A0AAN6NYV8_9PEZI</name>
<dbReference type="AlphaFoldDB" id="A0AAN6NYV8"/>
<accession>A0AAN6NYV8</accession>
<comment type="caution">
    <text evidence="1">The sequence shown here is derived from an EMBL/GenBank/DDBJ whole genome shotgun (WGS) entry which is preliminary data.</text>
</comment>
<dbReference type="Proteomes" id="UP001303222">
    <property type="component" value="Unassembled WGS sequence"/>
</dbReference>
<sequence length="56" mass="6274">KRDPTSDKTTRLEATNQSNIKCKEEKEAVKRGHHGSGHMSELPLVPAFPFRTVLSI</sequence>
<evidence type="ECO:0000313" key="2">
    <source>
        <dbReference type="Proteomes" id="UP001303222"/>
    </source>
</evidence>
<protein>
    <submittedName>
        <fullName evidence="1">Uncharacterized protein</fullName>
    </submittedName>
</protein>
<proteinExistence type="predicted"/>